<keyword evidence="2" id="KW-0640">Prion</keyword>
<dbReference type="EMBL" id="LNIX01000001">
    <property type="protein sequence ID" value="OXA64377.1"/>
    <property type="molecule type" value="Genomic_DNA"/>
</dbReference>
<sequence length="572" mass="62738">MGNPSVFSATRGCCAPVPYFIFKLLLFTTLGFQIINRSSSYVTTSHILSVGDKCDIVNSETSYSNGNREMDIINGTIFGLDPPICDPSMPLECSSSGRCQCRRGFTISRNGTECLEIARNGLDSLCVESIQCWKGLLGRLSECRRDSGRCRCYESETLPIVFHQGRCYYGESLGDFCQIDGLCEATTPNAECRTTCQCKEGFIPSWDKSKCLKIAVDGLNSSCEENGQCERSSLGTLSECYHNQCQCYQIPMVPTVFYAERCYFGAALGDVCQVSPQCTAKTEYSTCGRNGKCGCIDGYVPNGNQSLCLQIPSADGSSSSPGSSDCVEDIQCTKALGHFARCNMLKRRCECFVPHETHGSGRRENETTTFPSSTTTEFRDHYHDESVTSMVIIGSKCHSAKQLGQSCKFNKQCSATTGNSVCYNGLCECREESHVPSMDGRKCLEIASGMDQYCDEDGQCTRSLGQLSRCNAETKKCECSNILPVVYYDKKCYFHRQLGSPCVSDAECKAGGNSFAECFHGRCRCTNGTEPFTDHSCLHSSSRSSSLVLRNLLPINLGIASLIAVSCKQIFQ</sequence>
<keyword evidence="2" id="KW-0034">Amyloid</keyword>
<dbReference type="OMA" id="CICQKNY"/>
<protein>
    <submittedName>
        <fullName evidence="2">Prion-like-(Q/N-rich) domain-bearing protein 25</fullName>
    </submittedName>
</protein>
<feature type="domain" description="EB" evidence="1">
    <location>
        <begin position="486"/>
        <end position="537"/>
    </location>
</feature>
<accession>A0A226F4J7</accession>
<keyword evidence="3" id="KW-1185">Reference proteome</keyword>
<evidence type="ECO:0000313" key="3">
    <source>
        <dbReference type="Proteomes" id="UP000198287"/>
    </source>
</evidence>
<proteinExistence type="predicted"/>
<gene>
    <name evidence="2" type="ORF">Fcan01_02669</name>
</gene>
<dbReference type="PANTHER" id="PTHR39069">
    <property type="entry name" value="ECDYSONE-INDUCIBLE GENE E1, ISOFORM A"/>
    <property type="match status" value="1"/>
</dbReference>
<dbReference type="Pfam" id="PF01683">
    <property type="entry name" value="EB"/>
    <property type="match status" value="3"/>
</dbReference>
<evidence type="ECO:0000259" key="1">
    <source>
        <dbReference type="Pfam" id="PF01683"/>
    </source>
</evidence>
<organism evidence="2 3">
    <name type="scientific">Folsomia candida</name>
    <name type="common">Springtail</name>
    <dbReference type="NCBI Taxonomy" id="158441"/>
    <lineage>
        <taxon>Eukaryota</taxon>
        <taxon>Metazoa</taxon>
        <taxon>Ecdysozoa</taxon>
        <taxon>Arthropoda</taxon>
        <taxon>Hexapoda</taxon>
        <taxon>Collembola</taxon>
        <taxon>Entomobryomorpha</taxon>
        <taxon>Isotomoidea</taxon>
        <taxon>Isotomidae</taxon>
        <taxon>Proisotominae</taxon>
        <taxon>Folsomia</taxon>
    </lineage>
</organism>
<feature type="domain" description="EB" evidence="1">
    <location>
        <begin position="257"/>
        <end position="304"/>
    </location>
</feature>
<dbReference type="InterPro" id="IPR006149">
    <property type="entry name" value="EB_dom"/>
</dbReference>
<reference evidence="2 3" key="1">
    <citation type="submission" date="2015-12" db="EMBL/GenBank/DDBJ databases">
        <title>The genome of Folsomia candida.</title>
        <authorList>
            <person name="Faddeeva A."/>
            <person name="Derks M.F."/>
            <person name="Anvar Y."/>
            <person name="Smit S."/>
            <person name="Van Straalen N."/>
            <person name="Roelofs D."/>
        </authorList>
    </citation>
    <scope>NUCLEOTIDE SEQUENCE [LARGE SCALE GENOMIC DNA]</scope>
    <source>
        <strain evidence="2 3">VU population</strain>
        <tissue evidence="2">Whole body</tissue>
    </source>
</reference>
<dbReference type="AlphaFoldDB" id="A0A226F4J7"/>
<dbReference type="OrthoDB" id="5912242at2759"/>
<feature type="domain" description="EB" evidence="1">
    <location>
        <begin position="390"/>
        <end position="434"/>
    </location>
</feature>
<dbReference type="PANTHER" id="PTHR39069:SF8">
    <property type="entry name" value="FI17111P1"/>
    <property type="match status" value="1"/>
</dbReference>
<evidence type="ECO:0000313" key="2">
    <source>
        <dbReference type="EMBL" id="OXA64377.1"/>
    </source>
</evidence>
<comment type="caution">
    <text evidence="2">The sequence shown here is derived from an EMBL/GenBank/DDBJ whole genome shotgun (WGS) entry which is preliminary data.</text>
</comment>
<name>A0A226F4J7_FOLCA</name>
<dbReference type="Proteomes" id="UP000198287">
    <property type="component" value="Unassembled WGS sequence"/>
</dbReference>